<name>A0AAV5UUC9_9BILA</name>
<comment type="caution">
    <text evidence="2">The sequence shown here is derived from an EMBL/GenBank/DDBJ whole genome shotgun (WGS) entry which is preliminary data.</text>
</comment>
<dbReference type="Proteomes" id="UP001432322">
    <property type="component" value="Unassembled WGS sequence"/>
</dbReference>
<dbReference type="EMBL" id="BTSY01000001">
    <property type="protein sequence ID" value="GMT10876.1"/>
    <property type="molecule type" value="Genomic_DNA"/>
</dbReference>
<gene>
    <name evidence="2" type="ORF">PFISCL1PPCAC_2173</name>
</gene>
<proteinExistence type="predicted"/>
<dbReference type="AlphaFoldDB" id="A0AAV5UUC9"/>
<evidence type="ECO:0000313" key="2">
    <source>
        <dbReference type="EMBL" id="GMT10876.1"/>
    </source>
</evidence>
<sequence>MNTIEQSAEIDALRGMNDPANNLKREMSYLISKLPMSEQHILRSSGAKSCSKIFSKRALRDMTVMYPSVCENLDATIKESFLNEKCPSAVNPSSCVVPLFAAKFEREKSRFENAEKRLEKLRSNCTLKWNRIFAKESQSTQVNEDESSDETTAVEVSTTAV</sequence>
<protein>
    <submittedName>
        <fullName evidence="2">Uncharacterized protein</fullName>
    </submittedName>
</protein>
<organism evidence="2 3">
    <name type="scientific">Pristionchus fissidentatus</name>
    <dbReference type="NCBI Taxonomy" id="1538716"/>
    <lineage>
        <taxon>Eukaryota</taxon>
        <taxon>Metazoa</taxon>
        <taxon>Ecdysozoa</taxon>
        <taxon>Nematoda</taxon>
        <taxon>Chromadorea</taxon>
        <taxon>Rhabditida</taxon>
        <taxon>Rhabditina</taxon>
        <taxon>Diplogasteromorpha</taxon>
        <taxon>Diplogasteroidea</taxon>
        <taxon>Neodiplogasteridae</taxon>
        <taxon>Pristionchus</taxon>
    </lineage>
</organism>
<keyword evidence="3" id="KW-1185">Reference proteome</keyword>
<feature type="region of interest" description="Disordered" evidence="1">
    <location>
        <begin position="140"/>
        <end position="161"/>
    </location>
</feature>
<accession>A0AAV5UUC9</accession>
<evidence type="ECO:0000256" key="1">
    <source>
        <dbReference type="SAM" id="MobiDB-lite"/>
    </source>
</evidence>
<evidence type="ECO:0000313" key="3">
    <source>
        <dbReference type="Proteomes" id="UP001432322"/>
    </source>
</evidence>
<reference evidence="2" key="1">
    <citation type="submission" date="2023-10" db="EMBL/GenBank/DDBJ databases">
        <title>Genome assembly of Pristionchus species.</title>
        <authorList>
            <person name="Yoshida K."/>
            <person name="Sommer R.J."/>
        </authorList>
    </citation>
    <scope>NUCLEOTIDE SEQUENCE</scope>
    <source>
        <strain evidence="2">RS5133</strain>
    </source>
</reference>
<feature type="compositionally biased region" description="Low complexity" evidence="1">
    <location>
        <begin position="150"/>
        <end position="161"/>
    </location>
</feature>